<reference evidence="4 5" key="1">
    <citation type="submission" date="2016-05" db="EMBL/GenBank/DDBJ databases">
        <title>Complete genome sequence of Rathayibacter tritici NCPPB 1953.</title>
        <authorList>
            <person name="Park J."/>
            <person name="Lee H.-H."/>
            <person name="Lee S.-W."/>
            <person name="Seo Y.-S."/>
        </authorList>
    </citation>
    <scope>NUCLEOTIDE SEQUENCE [LARGE SCALE GENOMIC DNA]</scope>
    <source>
        <strain evidence="4 5">NCPPB 1953</strain>
    </source>
</reference>
<dbReference type="InterPro" id="IPR029058">
    <property type="entry name" value="AB_hydrolase_fold"/>
</dbReference>
<organism evidence="4 5">
    <name type="scientific">Rathayibacter tritici</name>
    <dbReference type="NCBI Taxonomy" id="33888"/>
    <lineage>
        <taxon>Bacteria</taxon>
        <taxon>Bacillati</taxon>
        <taxon>Actinomycetota</taxon>
        <taxon>Actinomycetes</taxon>
        <taxon>Micrococcales</taxon>
        <taxon>Microbacteriaceae</taxon>
        <taxon>Rathayibacter</taxon>
    </lineage>
</organism>
<dbReference type="RefSeq" id="WP_146076653.1">
    <property type="nucleotide sequence ID" value="NZ_CP015515.1"/>
</dbReference>
<feature type="chain" id="PRO_5008241569" evidence="2">
    <location>
        <begin position="42"/>
        <end position="345"/>
    </location>
</feature>
<name>A0A169BYN3_9MICO</name>
<evidence type="ECO:0000313" key="5">
    <source>
        <dbReference type="Proteomes" id="UP000077071"/>
    </source>
</evidence>
<dbReference type="PROSITE" id="PS51318">
    <property type="entry name" value="TAT"/>
    <property type="match status" value="1"/>
</dbReference>
<dbReference type="PATRIC" id="fig|33888.3.peg.1452"/>
<evidence type="ECO:0000256" key="2">
    <source>
        <dbReference type="SAM" id="SignalP"/>
    </source>
</evidence>
<dbReference type="SUPFAM" id="SSF53474">
    <property type="entry name" value="alpha/beta-Hydrolases"/>
    <property type="match status" value="1"/>
</dbReference>
<dbReference type="KEGG" id="rtn:A6122_1324"/>
<evidence type="ECO:0000313" key="4">
    <source>
        <dbReference type="EMBL" id="AND16481.1"/>
    </source>
</evidence>
<dbReference type="EMBL" id="CP015515">
    <property type="protein sequence ID" value="AND16481.1"/>
    <property type="molecule type" value="Genomic_DNA"/>
</dbReference>
<proteinExistence type="predicted"/>
<feature type="region of interest" description="Disordered" evidence="1">
    <location>
        <begin position="308"/>
        <end position="345"/>
    </location>
</feature>
<dbReference type="KEGG" id="rtn:A6122_1342"/>
<feature type="signal peptide" evidence="2">
    <location>
        <begin position="1"/>
        <end position="41"/>
    </location>
</feature>
<sequence length="345" mass="35913">MSPDDSAGISSRALGLRRRTVVGGALSGAVALGAASLPAAAASPVPGLPGETSRTTSLRTKNRGVLYDVVTVSINGDLARICIPQTVEPRQATPTPVIWFLHSAQADHTSLSTVFAYPAELAVERGALAICQSLGGTLWTNDTAQQHQRDGYAYLSDQFPIAASYLWAMSAGGALACENYGSQVFPGINGMYLINGVYDLRDIYDRTVRGRFSIGGAFGGSTAQVDAHNPKRLPASAWAGANIRVVVSDTAHPDTSVPPALHGRALVDKATSTAKEASVRTHSLGHNPPSWANQDGIDAIFRWHSALGSTPAPPAVVRPSPAGRWDVDQAGAPYTRGPAAPSGSG</sequence>
<evidence type="ECO:0000256" key="1">
    <source>
        <dbReference type="SAM" id="MobiDB-lite"/>
    </source>
</evidence>
<dbReference type="Gene3D" id="3.40.50.1820">
    <property type="entry name" value="alpha/beta hydrolase"/>
    <property type="match status" value="1"/>
</dbReference>
<dbReference type="Proteomes" id="UP000077071">
    <property type="component" value="Chromosome"/>
</dbReference>
<protein>
    <submittedName>
        <fullName evidence="4">Uncharacterized protein</fullName>
    </submittedName>
</protein>
<dbReference type="STRING" id="33888.A6122_1324"/>
<accession>A0A169BYN3</accession>
<dbReference type="InterPro" id="IPR006311">
    <property type="entry name" value="TAT_signal"/>
</dbReference>
<keyword evidence="5" id="KW-1185">Reference proteome</keyword>
<gene>
    <name evidence="3" type="ORF">A6122_1324</name>
    <name evidence="4" type="ORF">A6122_1342</name>
</gene>
<evidence type="ECO:0000313" key="3">
    <source>
        <dbReference type="EMBL" id="AND16467.1"/>
    </source>
</evidence>
<dbReference type="EMBL" id="CP015515">
    <property type="protein sequence ID" value="AND16467.1"/>
    <property type="molecule type" value="Genomic_DNA"/>
</dbReference>
<dbReference type="AlphaFoldDB" id="A0A169BYN3"/>
<keyword evidence="2" id="KW-0732">Signal</keyword>
<dbReference type="OrthoDB" id="4980063at2"/>